<name>A0A2V0PBU6_9CHLO</name>
<reference evidence="2 3" key="1">
    <citation type="journal article" date="2018" name="Sci. Rep.">
        <title>Raphidocelis subcapitata (=Pseudokirchneriella subcapitata) provides an insight into genome evolution and environmental adaptations in the Sphaeropleales.</title>
        <authorList>
            <person name="Suzuki S."/>
            <person name="Yamaguchi H."/>
            <person name="Nakajima N."/>
            <person name="Kawachi M."/>
        </authorList>
    </citation>
    <scope>NUCLEOTIDE SEQUENCE [LARGE SCALE GENOMIC DNA]</scope>
    <source>
        <strain evidence="2 3">NIES-35</strain>
    </source>
</reference>
<evidence type="ECO:0000259" key="1">
    <source>
        <dbReference type="Pfam" id="PF03372"/>
    </source>
</evidence>
<dbReference type="AlphaFoldDB" id="A0A2V0PBU6"/>
<feature type="domain" description="Endonuclease/exonuclease/phosphatase" evidence="1">
    <location>
        <begin position="8"/>
        <end position="251"/>
    </location>
</feature>
<keyword evidence="3" id="KW-1185">Reference proteome</keyword>
<dbReference type="Proteomes" id="UP000247498">
    <property type="component" value="Unassembled WGS sequence"/>
</dbReference>
<dbReference type="InParanoid" id="A0A2V0PBU6"/>
<dbReference type="OrthoDB" id="276515at2759"/>
<comment type="caution">
    <text evidence="2">The sequence shown here is derived from an EMBL/GenBank/DDBJ whole genome shotgun (WGS) entry which is preliminary data.</text>
</comment>
<accession>A0A2V0PBU6</accession>
<protein>
    <recommendedName>
        <fullName evidence="1">Endonuclease/exonuclease/phosphatase domain-containing protein</fullName>
    </recommendedName>
</protein>
<dbReference type="CDD" id="cd09083">
    <property type="entry name" value="EEP-1"/>
    <property type="match status" value="1"/>
</dbReference>
<dbReference type="InterPro" id="IPR036691">
    <property type="entry name" value="Endo/exonu/phosph_ase_sf"/>
</dbReference>
<proteinExistence type="predicted"/>
<organism evidence="2 3">
    <name type="scientific">Raphidocelis subcapitata</name>
    <dbReference type="NCBI Taxonomy" id="307507"/>
    <lineage>
        <taxon>Eukaryota</taxon>
        <taxon>Viridiplantae</taxon>
        <taxon>Chlorophyta</taxon>
        <taxon>core chlorophytes</taxon>
        <taxon>Chlorophyceae</taxon>
        <taxon>CS clade</taxon>
        <taxon>Sphaeropleales</taxon>
        <taxon>Selenastraceae</taxon>
        <taxon>Raphidocelis</taxon>
    </lineage>
</organism>
<evidence type="ECO:0000313" key="3">
    <source>
        <dbReference type="Proteomes" id="UP000247498"/>
    </source>
</evidence>
<sequence>MSPKVSIMSFNIRFDNPNEADDDKWEKRRTTCSDIINKYKPALIGLQEPHKHQVEQIAEMCPNYSWFGTGRYIQIFGLNAEHNELNPVLFDKTVLTLEASGTFWYSDTPIVPMTKWPCSAFPRIATWGRFSVNATGERLCFINTHFDHESEEARTKAADLLLAILPEVTQGLPTAICATPALKTLKSSLMECSTAGCATLPGLLGKCATFVGFDKTIDSEIDFIFTCQGLKPSGYGTIPDECPNGRCCSDHRPIMAEVEFVAGGVPLPGRADAPVVTLT</sequence>
<dbReference type="InterPro" id="IPR005135">
    <property type="entry name" value="Endo/exonuclease/phosphatase"/>
</dbReference>
<dbReference type="STRING" id="307507.A0A2V0PBU6"/>
<dbReference type="Pfam" id="PF03372">
    <property type="entry name" value="Exo_endo_phos"/>
    <property type="match status" value="1"/>
</dbReference>
<dbReference type="GO" id="GO:0003824">
    <property type="term" value="F:catalytic activity"/>
    <property type="evidence" value="ECO:0007669"/>
    <property type="project" value="InterPro"/>
</dbReference>
<dbReference type="Gene3D" id="3.60.10.10">
    <property type="entry name" value="Endonuclease/exonuclease/phosphatase"/>
    <property type="match status" value="1"/>
</dbReference>
<dbReference type="FunCoup" id="A0A2V0PBU6">
    <property type="interactions" value="29"/>
</dbReference>
<dbReference type="SUPFAM" id="SSF56219">
    <property type="entry name" value="DNase I-like"/>
    <property type="match status" value="1"/>
</dbReference>
<gene>
    <name evidence="2" type="ORF">Rsub_10015</name>
</gene>
<dbReference type="EMBL" id="BDRX01000096">
    <property type="protein sequence ID" value="GBF97324.1"/>
    <property type="molecule type" value="Genomic_DNA"/>
</dbReference>
<evidence type="ECO:0000313" key="2">
    <source>
        <dbReference type="EMBL" id="GBF97324.1"/>
    </source>
</evidence>